<feature type="coiled-coil region" evidence="1">
    <location>
        <begin position="31"/>
        <end position="65"/>
    </location>
</feature>
<proteinExistence type="predicted"/>
<dbReference type="Proteomes" id="UP000799779">
    <property type="component" value="Unassembled WGS sequence"/>
</dbReference>
<gene>
    <name evidence="2" type="ORF">P154DRAFT_520567</name>
</gene>
<keyword evidence="1" id="KW-0175">Coiled coil</keyword>
<evidence type="ECO:0000313" key="2">
    <source>
        <dbReference type="EMBL" id="KAF2002799.1"/>
    </source>
</evidence>
<protein>
    <submittedName>
        <fullName evidence="2">Uncharacterized protein</fullName>
    </submittedName>
</protein>
<accession>A0A6A5WPV6</accession>
<sequence>MDEQHAKSYEEDIGSKVNHDLNLLMQARTDFKNAKTDAQRIDDDIAELQREQDRLGKLIIECQERKKTLMGELQQRHGKLVDAAATSYSRSACLSIKHALYHRLPRELRDQIYHNFWALHVADGKARDLISWMNSGWPDWAYKPTAPPHMDSLVLANVSLVGVDVAREAIESLYLSSSHKLRYVYEGGDLRRYVNSDPFDIQLTFGDMIRRLEFTVPLIYWVRPCLKDPLSDQRLIALRDNLTHLQCIRNKNGFGLTINIRLDDNKIPFTYFAMVMDDLKWAVDQLEHQGAQPKVWLELEEESIWNEVRGCKLELTPFFKVDRNLWRDHIEQGVRDAIETWQQNGGKFIDDIYMLNYEQ</sequence>
<dbReference type="OrthoDB" id="3795413at2759"/>
<reference evidence="2" key="1">
    <citation type="journal article" date="2020" name="Stud. Mycol.">
        <title>101 Dothideomycetes genomes: a test case for predicting lifestyles and emergence of pathogens.</title>
        <authorList>
            <person name="Haridas S."/>
            <person name="Albert R."/>
            <person name="Binder M."/>
            <person name="Bloem J."/>
            <person name="Labutti K."/>
            <person name="Salamov A."/>
            <person name="Andreopoulos B."/>
            <person name="Baker S."/>
            <person name="Barry K."/>
            <person name="Bills G."/>
            <person name="Bluhm B."/>
            <person name="Cannon C."/>
            <person name="Castanera R."/>
            <person name="Culley D."/>
            <person name="Daum C."/>
            <person name="Ezra D."/>
            <person name="Gonzalez J."/>
            <person name="Henrissat B."/>
            <person name="Kuo A."/>
            <person name="Liang C."/>
            <person name="Lipzen A."/>
            <person name="Lutzoni F."/>
            <person name="Magnuson J."/>
            <person name="Mondo S."/>
            <person name="Nolan M."/>
            <person name="Ohm R."/>
            <person name="Pangilinan J."/>
            <person name="Park H.-J."/>
            <person name="Ramirez L."/>
            <person name="Alfaro M."/>
            <person name="Sun H."/>
            <person name="Tritt A."/>
            <person name="Yoshinaga Y."/>
            <person name="Zwiers L.-H."/>
            <person name="Turgeon B."/>
            <person name="Goodwin S."/>
            <person name="Spatafora J."/>
            <person name="Crous P."/>
            <person name="Grigoriev I."/>
        </authorList>
    </citation>
    <scope>NUCLEOTIDE SEQUENCE</scope>
    <source>
        <strain evidence="2">CBS 123094</strain>
    </source>
</reference>
<name>A0A6A5WPV6_9PLEO</name>
<evidence type="ECO:0000256" key="1">
    <source>
        <dbReference type="SAM" id="Coils"/>
    </source>
</evidence>
<keyword evidence="3" id="KW-1185">Reference proteome</keyword>
<dbReference type="EMBL" id="ML977575">
    <property type="protein sequence ID" value="KAF2002799.1"/>
    <property type="molecule type" value="Genomic_DNA"/>
</dbReference>
<evidence type="ECO:0000313" key="3">
    <source>
        <dbReference type="Proteomes" id="UP000799779"/>
    </source>
</evidence>
<organism evidence="2 3">
    <name type="scientific">Amniculicola lignicola CBS 123094</name>
    <dbReference type="NCBI Taxonomy" id="1392246"/>
    <lineage>
        <taxon>Eukaryota</taxon>
        <taxon>Fungi</taxon>
        <taxon>Dikarya</taxon>
        <taxon>Ascomycota</taxon>
        <taxon>Pezizomycotina</taxon>
        <taxon>Dothideomycetes</taxon>
        <taxon>Pleosporomycetidae</taxon>
        <taxon>Pleosporales</taxon>
        <taxon>Amniculicolaceae</taxon>
        <taxon>Amniculicola</taxon>
    </lineage>
</organism>
<dbReference type="AlphaFoldDB" id="A0A6A5WPV6"/>